<comment type="caution">
    <text evidence="5">The sequence shown here is derived from an EMBL/GenBank/DDBJ whole genome shotgun (WGS) entry which is preliminary data.</text>
</comment>
<proteinExistence type="predicted"/>
<dbReference type="Gene3D" id="1.10.10.10">
    <property type="entry name" value="Winged helix-like DNA-binding domain superfamily/Winged helix DNA-binding domain"/>
    <property type="match status" value="1"/>
</dbReference>
<sequence length="88" mass="10004">MHLKGPSVTSILRGLEEKGYIIRTTRKDDARAMVLTVTDKGERLVKEVRSVFSNVEQALQCGLTQEEKDMLMNLLAKVCRNLPEESKR</sequence>
<keyword evidence="6" id="KW-1185">Reference proteome</keyword>
<dbReference type="InterPro" id="IPR036388">
    <property type="entry name" value="WH-like_DNA-bd_sf"/>
</dbReference>
<dbReference type="InterPro" id="IPR036390">
    <property type="entry name" value="WH_DNA-bd_sf"/>
</dbReference>
<gene>
    <name evidence="5" type="ORF">J2Z43_002817</name>
</gene>
<evidence type="ECO:0000259" key="4">
    <source>
        <dbReference type="PROSITE" id="PS50995"/>
    </source>
</evidence>
<accession>A0ABS4EEJ4</accession>
<keyword evidence="2 5" id="KW-0238">DNA-binding</keyword>
<dbReference type="SUPFAM" id="SSF46785">
    <property type="entry name" value="Winged helix' DNA-binding domain"/>
    <property type="match status" value="1"/>
</dbReference>
<dbReference type="Pfam" id="PF01047">
    <property type="entry name" value="MarR"/>
    <property type="match status" value="1"/>
</dbReference>
<name>A0ABS4EEJ4_9FIRM</name>
<evidence type="ECO:0000313" key="6">
    <source>
        <dbReference type="Proteomes" id="UP000767291"/>
    </source>
</evidence>
<dbReference type="EMBL" id="JAGGJX010000008">
    <property type="protein sequence ID" value="MBP1856365.1"/>
    <property type="molecule type" value="Genomic_DNA"/>
</dbReference>
<dbReference type="PANTHER" id="PTHR42756:SF1">
    <property type="entry name" value="TRANSCRIPTIONAL REPRESSOR OF EMRAB OPERON"/>
    <property type="match status" value="1"/>
</dbReference>
<feature type="domain" description="HTH marR-type" evidence="4">
    <location>
        <begin position="1"/>
        <end position="80"/>
    </location>
</feature>
<dbReference type="PANTHER" id="PTHR42756">
    <property type="entry name" value="TRANSCRIPTIONAL REGULATOR, MARR"/>
    <property type="match status" value="1"/>
</dbReference>
<dbReference type="GO" id="GO:0003677">
    <property type="term" value="F:DNA binding"/>
    <property type="evidence" value="ECO:0007669"/>
    <property type="project" value="UniProtKB-KW"/>
</dbReference>
<reference evidence="5 6" key="1">
    <citation type="submission" date="2021-03" db="EMBL/GenBank/DDBJ databases">
        <title>Genomic Encyclopedia of Type Strains, Phase IV (KMG-IV): sequencing the most valuable type-strain genomes for metagenomic binning, comparative biology and taxonomic classification.</title>
        <authorList>
            <person name="Goeker M."/>
        </authorList>
    </citation>
    <scope>NUCLEOTIDE SEQUENCE [LARGE SCALE GENOMIC DNA]</scope>
    <source>
        <strain evidence="5 6">DSM 1289</strain>
    </source>
</reference>
<evidence type="ECO:0000256" key="2">
    <source>
        <dbReference type="ARBA" id="ARBA00023125"/>
    </source>
</evidence>
<dbReference type="PROSITE" id="PS50995">
    <property type="entry name" value="HTH_MARR_2"/>
    <property type="match status" value="1"/>
</dbReference>
<dbReference type="PRINTS" id="PR00598">
    <property type="entry name" value="HTHMARR"/>
</dbReference>
<organism evidence="5 6">
    <name type="scientific">Metaclostridioides mangenotii</name>
    <dbReference type="NCBI Taxonomy" id="1540"/>
    <lineage>
        <taxon>Bacteria</taxon>
        <taxon>Bacillati</taxon>
        <taxon>Bacillota</taxon>
        <taxon>Clostridia</taxon>
        <taxon>Peptostreptococcales</taxon>
        <taxon>Peptostreptococcaceae</taxon>
        <taxon>Metaclostridioides</taxon>
    </lineage>
</organism>
<keyword evidence="3" id="KW-0804">Transcription</keyword>
<evidence type="ECO:0000256" key="3">
    <source>
        <dbReference type="ARBA" id="ARBA00023163"/>
    </source>
</evidence>
<evidence type="ECO:0000313" key="5">
    <source>
        <dbReference type="EMBL" id="MBP1856365.1"/>
    </source>
</evidence>
<dbReference type="Proteomes" id="UP000767291">
    <property type="component" value="Unassembled WGS sequence"/>
</dbReference>
<protein>
    <submittedName>
        <fullName evidence="5">DNA-binding MarR family transcriptional regulator</fullName>
    </submittedName>
</protein>
<evidence type="ECO:0000256" key="1">
    <source>
        <dbReference type="ARBA" id="ARBA00023015"/>
    </source>
</evidence>
<dbReference type="InterPro" id="IPR000835">
    <property type="entry name" value="HTH_MarR-typ"/>
</dbReference>
<keyword evidence="1" id="KW-0805">Transcription regulation</keyword>